<dbReference type="SUPFAM" id="SSF47226">
    <property type="entry name" value="Histidine-containing phosphotransfer domain, HPT domain"/>
    <property type="match status" value="1"/>
</dbReference>
<reference evidence="3 4" key="1">
    <citation type="submission" date="2020-04" db="EMBL/GenBank/DDBJ databases">
        <authorList>
            <person name="De Canck E."/>
        </authorList>
    </citation>
    <scope>NUCLEOTIDE SEQUENCE [LARGE SCALE GENOMIC DNA]</scope>
    <source>
        <strain evidence="3 4">LMG 3458</strain>
    </source>
</reference>
<sequence>MSRALVLGPAGELRRQLATQLAALGLGVISLQQLARKDRERVRGAHVLVFCHTAAAQYPSAEQLRSYGLAQAVLLAVDAADGAPVLADAALAAPVRDTDLLGALTAAGYEVPAHEELLRLSDTLLRLVDGNTAVTAELVTSLLATGESDLHDYQRECADRHWANAGSRAHRLGGTARMSGCHTLIALCARAEALCAQGDAAGILLVNTLLVPGVQRLCAMLRLLAARGR</sequence>
<proteinExistence type="predicted"/>
<dbReference type="Proteomes" id="UP000494111">
    <property type="component" value="Unassembled WGS sequence"/>
</dbReference>
<accession>A0A6S7A1H8</accession>
<dbReference type="RefSeq" id="WP_175193031.1">
    <property type="nucleotide sequence ID" value="NZ_CADIJO010000009.1"/>
</dbReference>
<dbReference type="Gene3D" id="1.20.120.160">
    <property type="entry name" value="HPT domain"/>
    <property type="match status" value="1"/>
</dbReference>
<dbReference type="GO" id="GO:0000160">
    <property type="term" value="P:phosphorelay signal transduction system"/>
    <property type="evidence" value="ECO:0007669"/>
    <property type="project" value="UniProtKB-KW"/>
</dbReference>
<gene>
    <name evidence="3" type="ORF">LMG3458_02935</name>
</gene>
<feature type="domain" description="HPt" evidence="2">
    <location>
        <begin position="137"/>
        <end position="199"/>
    </location>
</feature>
<organism evidence="3 4">
    <name type="scientific">Achromobacter deleyi</name>
    <dbReference type="NCBI Taxonomy" id="1353891"/>
    <lineage>
        <taxon>Bacteria</taxon>
        <taxon>Pseudomonadati</taxon>
        <taxon>Pseudomonadota</taxon>
        <taxon>Betaproteobacteria</taxon>
        <taxon>Burkholderiales</taxon>
        <taxon>Alcaligenaceae</taxon>
        <taxon>Achromobacter</taxon>
    </lineage>
</organism>
<dbReference type="AlphaFoldDB" id="A0A6S7A1H8"/>
<evidence type="ECO:0000313" key="3">
    <source>
        <dbReference type="EMBL" id="CAB3706130.1"/>
    </source>
</evidence>
<evidence type="ECO:0000259" key="2">
    <source>
        <dbReference type="Pfam" id="PF01627"/>
    </source>
</evidence>
<dbReference type="Pfam" id="PF01627">
    <property type="entry name" value="Hpt"/>
    <property type="match status" value="1"/>
</dbReference>
<dbReference type="InterPro" id="IPR008207">
    <property type="entry name" value="Sig_transdc_His_kin_Hpt_dom"/>
</dbReference>
<dbReference type="GO" id="GO:0004672">
    <property type="term" value="F:protein kinase activity"/>
    <property type="evidence" value="ECO:0007669"/>
    <property type="project" value="UniProtKB-ARBA"/>
</dbReference>
<protein>
    <recommendedName>
        <fullName evidence="2">HPt domain-containing protein</fullName>
    </recommendedName>
</protein>
<keyword evidence="1" id="KW-0902">Two-component regulatory system</keyword>
<name>A0A6S7A1H8_9BURK</name>
<dbReference type="EMBL" id="CADIJO010000009">
    <property type="protein sequence ID" value="CAB3706130.1"/>
    <property type="molecule type" value="Genomic_DNA"/>
</dbReference>
<dbReference type="InterPro" id="IPR036641">
    <property type="entry name" value="HPT_dom_sf"/>
</dbReference>
<evidence type="ECO:0000256" key="1">
    <source>
        <dbReference type="ARBA" id="ARBA00023012"/>
    </source>
</evidence>
<evidence type="ECO:0000313" key="4">
    <source>
        <dbReference type="Proteomes" id="UP000494111"/>
    </source>
</evidence>